<dbReference type="Proteomes" id="UP000401717">
    <property type="component" value="Unassembled WGS sequence"/>
</dbReference>
<dbReference type="EMBL" id="BPQI01000260">
    <property type="protein sequence ID" value="GJD59808.1"/>
    <property type="molecule type" value="Genomic_DNA"/>
</dbReference>
<reference evidence="2 3" key="1">
    <citation type="submission" date="2019-06" db="EMBL/GenBank/DDBJ databases">
        <authorList>
            <person name="Rodrigo-Torres L."/>
            <person name="Arahal R. D."/>
            <person name="Lucena T."/>
        </authorList>
    </citation>
    <scope>NUCLEOTIDE SEQUENCE [LARGE SCALE GENOMIC DNA]</scope>
    <source>
        <strain evidence="2 3">SW08-7</strain>
    </source>
</reference>
<gene>
    <name evidence="1" type="ORF">IFDJLNFL_5739</name>
    <name evidence="2" type="ORF">MTDSW087_04799</name>
</gene>
<dbReference type="RefSeq" id="WP_144767377.1">
    <property type="nucleotide sequence ID" value="NZ_BPQI01000260.1"/>
</dbReference>
<sequence>MGDRSLIEWTDATWNPITGCSVVSPGCTNCYAMQLAGTRLAHLPSRRNLTTASKSKPVWNGRVRFNEEYLTLPMRWRRPRKIFVCAHGDLFAENVPDEWIDRVFAVMALAPWHTYQVLTKRADRMRAWATETWQPAPAMRLSLGFSGRGGHVVDVPAETTPTTRWHRVNEALDTIDVPNGSAFWTPQGSLKAQAFDFPMPHVWLGVSAEDQHRFDERVADLYNTPSAVRYFSFEPLLGPIDAAGPFSTGAFHWAIVGGESGPDARPMHPDWARQIRDTCAATGVAFHFKQHGAWLSVLDRDTEDSDWRADYRNAFSDDRADTAWLNLDGGRGFHGARFQVMRRVGKRAAGRLLDGRTHDAFPEAHHG</sequence>
<evidence type="ECO:0000313" key="2">
    <source>
        <dbReference type="EMBL" id="VUF15066.1"/>
    </source>
</evidence>
<dbReference type="AlphaFoldDB" id="A0A564G4Z2"/>
<reference evidence="1" key="3">
    <citation type="submission" date="2021-08" db="EMBL/GenBank/DDBJ databases">
        <authorList>
            <person name="Tani A."/>
            <person name="Ola A."/>
            <person name="Ogura Y."/>
            <person name="Katsura K."/>
            <person name="Hayashi T."/>
        </authorList>
    </citation>
    <scope>NUCLEOTIDE SEQUENCE</scope>
    <source>
        <strain evidence="1">DSM 22415</strain>
    </source>
</reference>
<evidence type="ECO:0000313" key="4">
    <source>
        <dbReference type="Proteomes" id="UP001055303"/>
    </source>
</evidence>
<keyword evidence="4" id="KW-1185">Reference proteome</keyword>
<protein>
    <recommendedName>
        <fullName evidence="5">Phage protein Gp37/Gp68</fullName>
    </recommendedName>
</protein>
<reference evidence="1" key="2">
    <citation type="journal article" date="2021" name="Front. Microbiol.">
        <title>Comprehensive Comparative Genomics and Phenotyping of Methylobacterium Species.</title>
        <authorList>
            <person name="Alessa O."/>
            <person name="Ogura Y."/>
            <person name="Fujitani Y."/>
            <person name="Takami H."/>
            <person name="Hayashi T."/>
            <person name="Sahin N."/>
            <person name="Tani A."/>
        </authorList>
    </citation>
    <scope>NUCLEOTIDE SEQUENCE</scope>
    <source>
        <strain evidence="1">DSM 22415</strain>
    </source>
</reference>
<dbReference type="Proteomes" id="UP001055303">
    <property type="component" value="Unassembled WGS sequence"/>
</dbReference>
<dbReference type="Pfam" id="PF07505">
    <property type="entry name" value="DUF5131"/>
    <property type="match status" value="1"/>
</dbReference>
<dbReference type="OrthoDB" id="9787478at2"/>
<accession>A0A564G4Z2</accession>
<organism evidence="2 3">
    <name type="scientific">Methylobacterium dankookense</name>
    <dbReference type="NCBI Taxonomy" id="560405"/>
    <lineage>
        <taxon>Bacteria</taxon>
        <taxon>Pseudomonadati</taxon>
        <taxon>Pseudomonadota</taxon>
        <taxon>Alphaproteobacteria</taxon>
        <taxon>Hyphomicrobiales</taxon>
        <taxon>Methylobacteriaceae</taxon>
        <taxon>Methylobacterium</taxon>
    </lineage>
</organism>
<dbReference type="EMBL" id="CABFVH010000046">
    <property type="protein sequence ID" value="VUF15066.1"/>
    <property type="molecule type" value="Genomic_DNA"/>
</dbReference>
<dbReference type="InterPro" id="IPR011101">
    <property type="entry name" value="DUF5131"/>
</dbReference>
<evidence type="ECO:0008006" key="5">
    <source>
        <dbReference type="Google" id="ProtNLM"/>
    </source>
</evidence>
<evidence type="ECO:0000313" key="3">
    <source>
        <dbReference type="Proteomes" id="UP000401717"/>
    </source>
</evidence>
<name>A0A564G4Z2_9HYPH</name>
<evidence type="ECO:0000313" key="1">
    <source>
        <dbReference type="EMBL" id="GJD59808.1"/>
    </source>
</evidence>
<proteinExistence type="predicted"/>